<dbReference type="EMBL" id="ML122253">
    <property type="protein sequence ID" value="RPD64892.1"/>
    <property type="molecule type" value="Genomic_DNA"/>
</dbReference>
<feature type="region of interest" description="Disordered" evidence="1">
    <location>
        <begin position="499"/>
        <end position="537"/>
    </location>
</feature>
<dbReference type="STRING" id="1328759.A0A5C2SMA9"/>
<name>A0A5C2SMA9_9APHY</name>
<feature type="compositionally biased region" description="Low complexity" evidence="1">
    <location>
        <begin position="597"/>
        <end position="616"/>
    </location>
</feature>
<sequence>MADQLPSSAHHLIPQSNPSLMEDAMASLRFDSSVEFAVLHPASGQIPQPQPQPPAPIPSRTQQVTRHHSNANNAAVNLDPTPGDPETVFIRAPFTDFPGSADRKVGLTYNDMAANPNWFLDVNDFVGPNAVVYPTQLEPPRGWLPKKEVMEGAENGKDHRLRCTLCRRQYAGVNAKSMWRRHVYEKHKIAMANRRDNNDRPGGRGRANKENKAGPSAPAKPAEKELPSRSAGKCLRRVISLEVQASSSDVNEAEPLPLTPKGDPLTEDAANGQSSGEEEQSFVEHPSFSSTPPQTPGICDSLAPAFGLAGPPPESPYNPLMTPAFRHSPALRVKQIWRYSPKASDEMRNYTLAMLARGESSPNVRGLDVSPLVLVPASERQKRSIFSPPRKSSSTLSVSPRRLFAEPGEEDSIQSRLDQPGWDAPSSLFLMQSPSRLVDLEESVFDLYTQESQFAISTPLRPSRIEDTKADYFALAANQDASFSPPPTIADTPHTKMFINGLMSPLKGPDSSPIPSTSEGPRTSKRSGSASLSPSPKMASIPFTPLLPAFSDKAFSPMRSGSGRSLDEARMDVDESQSPALGSKLLPSWQDLFNPGSSSRSQLDSESSVSASTSLSGAFGSISSLSVAGGRRPTVTPSQSTSRNRGRSVSNGGTSSSSSGGQKSSIGLMDAVLDKKSRRRKHSHSEHRGDGDVGVTAMGSPFKMGRKTSRSDFLYSLDGDCEMQDSQPKKRRKTISGRD</sequence>
<feature type="compositionally biased region" description="Basic and acidic residues" evidence="1">
    <location>
        <begin position="193"/>
        <end position="212"/>
    </location>
</feature>
<feature type="region of interest" description="Disordered" evidence="1">
    <location>
        <begin position="246"/>
        <end position="296"/>
    </location>
</feature>
<feature type="compositionally biased region" description="Basic residues" evidence="1">
    <location>
        <begin position="729"/>
        <end position="739"/>
    </location>
</feature>
<feature type="region of interest" description="Disordered" evidence="1">
    <location>
        <begin position="554"/>
        <end position="739"/>
    </location>
</feature>
<organism evidence="2 3">
    <name type="scientific">Lentinus tigrinus ALCF2SS1-6</name>
    <dbReference type="NCBI Taxonomy" id="1328759"/>
    <lineage>
        <taxon>Eukaryota</taxon>
        <taxon>Fungi</taxon>
        <taxon>Dikarya</taxon>
        <taxon>Basidiomycota</taxon>
        <taxon>Agaricomycotina</taxon>
        <taxon>Agaricomycetes</taxon>
        <taxon>Polyporales</taxon>
        <taxon>Polyporaceae</taxon>
        <taxon>Lentinus</taxon>
    </lineage>
</organism>
<protein>
    <submittedName>
        <fullName evidence="2">Uncharacterized protein</fullName>
    </submittedName>
</protein>
<feature type="compositionally biased region" description="Basic residues" evidence="1">
    <location>
        <begin position="676"/>
        <end position="685"/>
    </location>
</feature>
<evidence type="ECO:0000313" key="2">
    <source>
        <dbReference type="EMBL" id="RPD64892.1"/>
    </source>
</evidence>
<feature type="region of interest" description="Disordered" evidence="1">
    <location>
        <begin position="43"/>
        <end position="67"/>
    </location>
</feature>
<feature type="compositionally biased region" description="Polar residues" evidence="1">
    <location>
        <begin position="513"/>
        <end position="534"/>
    </location>
</feature>
<proteinExistence type="predicted"/>
<dbReference type="OrthoDB" id="2333993at2759"/>
<dbReference type="Proteomes" id="UP000313359">
    <property type="component" value="Unassembled WGS sequence"/>
</dbReference>
<feature type="compositionally biased region" description="Pro residues" evidence="1">
    <location>
        <begin position="48"/>
        <end position="57"/>
    </location>
</feature>
<dbReference type="AlphaFoldDB" id="A0A5C2SMA9"/>
<reference evidence="2" key="1">
    <citation type="journal article" date="2018" name="Genome Biol. Evol.">
        <title>Genomics and development of Lentinus tigrinus, a white-rot wood-decaying mushroom with dimorphic fruiting bodies.</title>
        <authorList>
            <person name="Wu B."/>
            <person name="Xu Z."/>
            <person name="Knudson A."/>
            <person name="Carlson A."/>
            <person name="Chen N."/>
            <person name="Kovaka S."/>
            <person name="LaButti K."/>
            <person name="Lipzen A."/>
            <person name="Pennachio C."/>
            <person name="Riley R."/>
            <person name="Schakwitz W."/>
            <person name="Umezawa K."/>
            <person name="Ohm R.A."/>
            <person name="Grigoriev I.V."/>
            <person name="Nagy L.G."/>
            <person name="Gibbons J."/>
            <person name="Hibbett D."/>
        </authorList>
    </citation>
    <scope>NUCLEOTIDE SEQUENCE [LARGE SCALE GENOMIC DNA]</scope>
    <source>
        <strain evidence="2">ALCF2SS1-6</strain>
    </source>
</reference>
<evidence type="ECO:0000313" key="3">
    <source>
        <dbReference type="Proteomes" id="UP000313359"/>
    </source>
</evidence>
<keyword evidence="3" id="KW-1185">Reference proteome</keyword>
<feature type="compositionally biased region" description="Low complexity" evidence="1">
    <location>
        <begin position="640"/>
        <end position="667"/>
    </location>
</feature>
<evidence type="ECO:0000256" key="1">
    <source>
        <dbReference type="SAM" id="MobiDB-lite"/>
    </source>
</evidence>
<gene>
    <name evidence="2" type="ORF">L227DRAFT_607512</name>
</gene>
<feature type="region of interest" description="Disordered" evidence="1">
    <location>
        <begin position="190"/>
        <end position="231"/>
    </location>
</feature>
<accession>A0A5C2SMA9</accession>